<reference evidence="2" key="1">
    <citation type="submission" date="2001-10" db="EMBL/GenBank/DDBJ databases">
        <title>Oryza sativa nipponbare(GA3) genomic DNA, chromosome 7, PAC clone:P0409D09.</title>
        <authorList>
            <person name="Sasaki T."/>
            <person name="Matsumoto T."/>
            <person name="Yamamoto K."/>
        </authorList>
    </citation>
    <scope>NUCLEOTIDE SEQUENCE</scope>
</reference>
<organism evidence="2 4">
    <name type="scientific">Oryza sativa subsp. japonica</name>
    <name type="common">Rice</name>
    <dbReference type="NCBI Taxonomy" id="39947"/>
    <lineage>
        <taxon>Eukaryota</taxon>
        <taxon>Viridiplantae</taxon>
        <taxon>Streptophyta</taxon>
        <taxon>Embryophyta</taxon>
        <taxon>Tracheophyta</taxon>
        <taxon>Spermatophyta</taxon>
        <taxon>Magnoliopsida</taxon>
        <taxon>Liliopsida</taxon>
        <taxon>Poales</taxon>
        <taxon>Poaceae</taxon>
        <taxon>BOP clade</taxon>
        <taxon>Oryzoideae</taxon>
        <taxon>Oryzeae</taxon>
        <taxon>Oryzinae</taxon>
        <taxon>Oryza</taxon>
        <taxon>Oryza sativa</taxon>
    </lineage>
</organism>
<dbReference type="AlphaFoldDB" id="Q6ZF23"/>
<protein>
    <submittedName>
        <fullName evidence="2">Uncharacterized protein</fullName>
    </submittedName>
</protein>
<evidence type="ECO:0000256" key="1">
    <source>
        <dbReference type="SAM" id="MobiDB-lite"/>
    </source>
</evidence>
<reference evidence="3" key="2">
    <citation type="submission" date="2002-09" db="EMBL/GenBank/DDBJ databases">
        <title>Oryza sativa nipponbare(GA3) genomic DNA, chromosome 7, BAC clone:OSJNBa0052I14.</title>
        <authorList>
            <person name="Sasaki T."/>
            <person name="Matsumoto T."/>
            <person name="Katayose Y."/>
        </authorList>
    </citation>
    <scope>NUCLEOTIDE SEQUENCE</scope>
</reference>
<proteinExistence type="predicted"/>
<reference evidence="4" key="3">
    <citation type="journal article" date="2005" name="Nature">
        <title>The map-based sequence of the rice genome.</title>
        <authorList>
            <consortium name="International rice genome sequencing project (IRGSP)"/>
            <person name="Matsumoto T."/>
            <person name="Wu J."/>
            <person name="Kanamori H."/>
            <person name="Katayose Y."/>
            <person name="Fujisawa M."/>
            <person name="Namiki N."/>
            <person name="Mizuno H."/>
            <person name="Yamamoto K."/>
            <person name="Antonio B.A."/>
            <person name="Baba T."/>
            <person name="Sakata K."/>
            <person name="Nagamura Y."/>
            <person name="Aoki H."/>
            <person name="Arikawa K."/>
            <person name="Arita K."/>
            <person name="Bito T."/>
            <person name="Chiden Y."/>
            <person name="Fujitsuka N."/>
            <person name="Fukunaka R."/>
            <person name="Hamada M."/>
            <person name="Harada C."/>
            <person name="Hayashi A."/>
            <person name="Hijishita S."/>
            <person name="Honda M."/>
            <person name="Hosokawa S."/>
            <person name="Ichikawa Y."/>
            <person name="Idonuma A."/>
            <person name="Iijima M."/>
            <person name="Ikeda M."/>
            <person name="Ikeno M."/>
            <person name="Ito K."/>
            <person name="Ito S."/>
            <person name="Ito T."/>
            <person name="Ito Y."/>
            <person name="Ito Y."/>
            <person name="Iwabuchi A."/>
            <person name="Kamiya K."/>
            <person name="Karasawa W."/>
            <person name="Kurita K."/>
            <person name="Katagiri S."/>
            <person name="Kikuta A."/>
            <person name="Kobayashi H."/>
            <person name="Kobayashi N."/>
            <person name="Machita K."/>
            <person name="Maehara T."/>
            <person name="Masukawa M."/>
            <person name="Mizubayashi T."/>
            <person name="Mukai Y."/>
            <person name="Nagasaki H."/>
            <person name="Nagata Y."/>
            <person name="Naito S."/>
            <person name="Nakashima M."/>
            <person name="Nakama Y."/>
            <person name="Nakamichi Y."/>
            <person name="Nakamura M."/>
            <person name="Meguro A."/>
            <person name="Negishi M."/>
            <person name="Ohta I."/>
            <person name="Ohta T."/>
            <person name="Okamoto M."/>
            <person name="Ono N."/>
            <person name="Saji S."/>
            <person name="Sakaguchi M."/>
            <person name="Sakai K."/>
            <person name="Shibata M."/>
            <person name="Shimokawa T."/>
            <person name="Song J."/>
            <person name="Takazaki Y."/>
            <person name="Terasawa K."/>
            <person name="Tsugane M."/>
            <person name="Tsuji K."/>
            <person name="Ueda S."/>
            <person name="Waki K."/>
            <person name="Yamagata H."/>
            <person name="Yamamoto M."/>
            <person name="Yamamoto S."/>
            <person name="Yamane H."/>
            <person name="Yoshiki S."/>
            <person name="Yoshihara R."/>
            <person name="Yukawa K."/>
            <person name="Zhong H."/>
            <person name="Yano M."/>
            <person name="Yuan Q."/>
            <person name="Ouyang S."/>
            <person name="Liu J."/>
            <person name="Jones K.M."/>
            <person name="Gansberger K."/>
            <person name="Moffat K."/>
            <person name="Hill J."/>
            <person name="Bera J."/>
            <person name="Fadrosh D."/>
            <person name="Jin S."/>
            <person name="Johri S."/>
            <person name="Kim M."/>
            <person name="Overton L."/>
            <person name="Reardon M."/>
            <person name="Tsitrin T."/>
            <person name="Vuong H."/>
            <person name="Weaver B."/>
            <person name="Ciecko A."/>
            <person name="Tallon L."/>
            <person name="Jackson J."/>
            <person name="Pai G."/>
            <person name="Aken S.V."/>
            <person name="Utterback T."/>
            <person name="Reidmuller S."/>
            <person name="Feldblyum T."/>
            <person name="Hsiao J."/>
            <person name="Zismann V."/>
            <person name="Iobst S."/>
            <person name="de Vazeille A.R."/>
            <person name="Buell C.R."/>
            <person name="Ying K."/>
            <person name="Li Y."/>
            <person name="Lu T."/>
            <person name="Huang Y."/>
            <person name="Zhao Q."/>
            <person name="Feng Q."/>
            <person name="Zhang L."/>
            <person name="Zhu J."/>
            <person name="Weng Q."/>
            <person name="Mu J."/>
            <person name="Lu Y."/>
            <person name="Fan D."/>
            <person name="Liu Y."/>
            <person name="Guan J."/>
            <person name="Zhang Y."/>
            <person name="Yu S."/>
            <person name="Liu X."/>
            <person name="Zhang Y."/>
            <person name="Hong G."/>
            <person name="Han B."/>
            <person name="Choisne N."/>
            <person name="Demange N."/>
            <person name="Orjeda G."/>
            <person name="Samain S."/>
            <person name="Cattolico L."/>
            <person name="Pelletier E."/>
            <person name="Couloux A."/>
            <person name="Segurens B."/>
            <person name="Wincker P."/>
            <person name="D'Hont A."/>
            <person name="Scarpelli C."/>
            <person name="Weissenbach J."/>
            <person name="Salanoubat M."/>
            <person name="Quetier F."/>
            <person name="Yu Y."/>
            <person name="Kim H.R."/>
            <person name="Rambo T."/>
            <person name="Currie J."/>
            <person name="Collura K."/>
            <person name="Luo M."/>
            <person name="Yang T."/>
            <person name="Ammiraju J.S.S."/>
            <person name="Engler F."/>
            <person name="Soderlund C."/>
            <person name="Wing R.A."/>
            <person name="Palmer L.E."/>
            <person name="de la Bastide M."/>
            <person name="Spiegel L."/>
            <person name="Nascimento L."/>
            <person name="Zutavern T."/>
            <person name="O'Shaughnessy A."/>
            <person name="Dike S."/>
            <person name="Dedhia N."/>
            <person name="Preston R."/>
            <person name="Balija V."/>
            <person name="McCombie W.R."/>
            <person name="Chow T."/>
            <person name="Chen H."/>
            <person name="Chung M."/>
            <person name="Chen C."/>
            <person name="Shaw J."/>
            <person name="Wu H."/>
            <person name="Hsiao K."/>
            <person name="Chao Y."/>
            <person name="Chu M."/>
            <person name="Cheng C."/>
            <person name="Hour A."/>
            <person name="Lee P."/>
            <person name="Lin S."/>
            <person name="Lin Y."/>
            <person name="Liou J."/>
            <person name="Liu S."/>
            <person name="Hsing Y."/>
            <person name="Raghuvanshi S."/>
            <person name="Mohanty A."/>
            <person name="Bharti A.K."/>
            <person name="Gaur A."/>
            <person name="Gupta V."/>
            <person name="Kumar D."/>
            <person name="Ravi V."/>
            <person name="Vij S."/>
            <person name="Kapur A."/>
            <person name="Khurana P."/>
            <person name="Khurana P."/>
            <person name="Khurana J.P."/>
            <person name="Tyagi A.K."/>
            <person name="Gaikwad K."/>
            <person name="Singh A."/>
            <person name="Dalal V."/>
            <person name="Srivastava S."/>
            <person name="Dixit A."/>
            <person name="Pal A.K."/>
            <person name="Ghazi I.A."/>
            <person name="Yadav M."/>
            <person name="Pandit A."/>
            <person name="Bhargava A."/>
            <person name="Sureshbabu K."/>
            <person name="Batra K."/>
            <person name="Sharma T.R."/>
            <person name="Mohapatra T."/>
            <person name="Singh N.K."/>
            <person name="Messing J."/>
            <person name="Nelson A.B."/>
            <person name="Fuks G."/>
            <person name="Kavchok S."/>
            <person name="Keizer G."/>
            <person name="Linton E."/>
            <person name="Llaca V."/>
            <person name="Song R."/>
            <person name="Tanyolac B."/>
            <person name="Young S."/>
            <person name="Ho-Il K."/>
            <person name="Hahn J.H."/>
            <person name="Sangsakoo G."/>
            <person name="Vanavichit A."/>
            <person name="de Mattos Luiz.A.T."/>
            <person name="Zimmer P.D."/>
            <person name="Malone G."/>
            <person name="Dellagostin O."/>
            <person name="de Oliveira A.C."/>
            <person name="Bevan M."/>
            <person name="Bancroft I."/>
            <person name="Minx P."/>
            <person name="Cordum H."/>
            <person name="Wilson R."/>
            <person name="Cheng Z."/>
            <person name="Jin W."/>
            <person name="Jiang J."/>
            <person name="Leong S.A."/>
            <person name="Iwama H."/>
            <person name="Gojobori T."/>
            <person name="Itoh T."/>
            <person name="Niimura Y."/>
            <person name="Fujii Y."/>
            <person name="Habara T."/>
            <person name="Sakai H."/>
            <person name="Sato Y."/>
            <person name="Wilson G."/>
            <person name="Kumar K."/>
            <person name="McCouch S."/>
            <person name="Juretic N."/>
            <person name="Hoen D."/>
            <person name="Wright S."/>
            <person name="Bruskiewich R."/>
            <person name="Bureau T."/>
            <person name="Miyao A."/>
            <person name="Hirochika H."/>
            <person name="Nishikawa T."/>
            <person name="Kadowaki K."/>
            <person name="Sugiura M."/>
            <person name="Burr B."/>
            <person name="Sasaki T."/>
        </authorList>
    </citation>
    <scope>NUCLEOTIDE SEQUENCE [LARGE SCALE GENOMIC DNA]</scope>
    <source>
        <strain evidence="4">cv. Nipponbare</strain>
    </source>
</reference>
<evidence type="ECO:0000313" key="2">
    <source>
        <dbReference type="EMBL" id="BAC83407.1"/>
    </source>
</evidence>
<feature type="region of interest" description="Disordered" evidence="1">
    <location>
        <begin position="1"/>
        <end position="78"/>
    </location>
</feature>
<gene>
    <name evidence="3" type="ORF">OSJNBa0052I14.6</name>
    <name evidence="2" type="ORF">P0409D09.20</name>
</gene>
<dbReference type="Proteomes" id="UP000000763">
    <property type="component" value="Chromosome 7"/>
</dbReference>
<reference evidence="4" key="4">
    <citation type="journal article" date="2008" name="Nucleic Acids Res.">
        <title>The rice annotation project database (RAP-DB): 2008 update.</title>
        <authorList>
            <consortium name="The rice annotation project (RAP)"/>
        </authorList>
    </citation>
    <scope>GENOME REANNOTATION</scope>
    <source>
        <strain evidence="4">cv. Nipponbare</strain>
    </source>
</reference>
<dbReference type="EMBL" id="AP005690">
    <property type="protein sequence ID" value="BAD31631.1"/>
    <property type="molecule type" value="Genomic_DNA"/>
</dbReference>
<evidence type="ECO:0000313" key="3">
    <source>
        <dbReference type="EMBL" id="BAD31631.1"/>
    </source>
</evidence>
<evidence type="ECO:0000313" key="4">
    <source>
        <dbReference type="Proteomes" id="UP000000763"/>
    </source>
</evidence>
<dbReference type="EMBL" id="AP004298">
    <property type="protein sequence ID" value="BAC83407.1"/>
    <property type="molecule type" value="Genomic_DNA"/>
</dbReference>
<sequence>MHGCDTTAQDRRRPHLHLADARPSPAGRPRLRIAAARPSPAGRPSRAAAIRPRVVATSHATARPGRPAMPASWPRRRRVPTCRPHRHRMAVSALLPLHGVTPRNSQIEFQAECALKSPSRTGRGTQTTKLTYRSTSYKYYKSLT</sequence>
<name>Q6ZF23_ORYSJ</name>
<feature type="compositionally biased region" description="Low complexity" evidence="1">
    <location>
        <begin position="32"/>
        <end position="56"/>
    </location>
</feature>
<accession>Q6ZF23</accession>